<reference evidence="2" key="1">
    <citation type="journal article" date="2023" name="Plant J.">
        <title>The genome of the king protea, Protea cynaroides.</title>
        <authorList>
            <person name="Chang J."/>
            <person name="Duong T.A."/>
            <person name="Schoeman C."/>
            <person name="Ma X."/>
            <person name="Roodt D."/>
            <person name="Barker N."/>
            <person name="Li Z."/>
            <person name="Van de Peer Y."/>
            <person name="Mizrachi E."/>
        </authorList>
    </citation>
    <scope>NUCLEOTIDE SEQUENCE</scope>
    <source>
        <tissue evidence="2">Young leaves</tissue>
    </source>
</reference>
<comment type="caution">
    <text evidence="2">The sequence shown here is derived from an EMBL/GenBank/DDBJ whole genome shotgun (WGS) entry which is preliminary data.</text>
</comment>
<evidence type="ECO:0000313" key="3">
    <source>
        <dbReference type="Proteomes" id="UP001141806"/>
    </source>
</evidence>
<sequence length="105" mass="12568">MCFSIRKDYANWRREPNKSKKVLTLRMFACNKGGVRKADKRDIHTVLHREETRIGCPAKIGLIWQLLKLPICHLLRHHWIIQTLRCSLSNPQEQWSIILHPNKFW</sequence>
<gene>
    <name evidence="2" type="ORF">NE237_024963</name>
</gene>
<dbReference type="AlphaFoldDB" id="A0A9Q0H584"/>
<evidence type="ECO:0000313" key="2">
    <source>
        <dbReference type="EMBL" id="KAJ4957852.1"/>
    </source>
</evidence>
<protein>
    <recommendedName>
        <fullName evidence="1">FAR1 domain-containing protein</fullName>
    </recommendedName>
</protein>
<feature type="domain" description="FAR1" evidence="1">
    <location>
        <begin position="3"/>
        <end position="61"/>
    </location>
</feature>
<dbReference type="InterPro" id="IPR004330">
    <property type="entry name" value="FAR1_DNA_bnd_dom"/>
</dbReference>
<proteinExistence type="predicted"/>
<accession>A0A9Q0H584</accession>
<dbReference type="Pfam" id="PF03101">
    <property type="entry name" value="FAR1"/>
    <property type="match status" value="1"/>
</dbReference>
<dbReference type="EMBL" id="JAMYWD010000010">
    <property type="protein sequence ID" value="KAJ4957852.1"/>
    <property type="molecule type" value="Genomic_DNA"/>
</dbReference>
<keyword evidence="3" id="KW-1185">Reference proteome</keyword>
<dbReference type="Proteomes" id="UP001141806">
    <property type="component" value="Unassembled WGS sequence"/>
</dbReference>
<evidence type="ECO:0000259" key="1">
    <source>
        <dbReference type="Pfam" id="PF03101"/>
    </source>
</evidence>
<name>A0A9Q0H584_9MAGN</name>
<organism evidence="2 3">
    <name type="scientific">Protea cynaroides</name>
    <dbReference type="NCBI Taxonomy" id="273540"/>
    <lineage>
        <taxon>Eukaryota</taxon>
        <taxon>Viridiplantae</taxon>
        <taxon>Streptophyta</taxon>
        <taxon>Embryophyta</taxon>
        <taxon>Tracheophyta</taxon>
        <taxon>Spermatophyta</taxon>
        <taxon>Magnoliopsida</taxon>
        <taxon>Proteales</taxon>
        <taxon>Proteaceae</taxon>
        <taxon>Protea</taxon>
    </lineage>
</organism>